<keyword evidence="2" id="KW-1185">Reference proteome</keyword>
<reference evidence="1" key="1">
    <citation type="journal article" date="2023" name="Mol. Phylogenet. Evol.">
        <title>Genome-scale phylogeny and comparative genomics of the fungal order Sordariales.</title>
        <authorList>
            <person name="Hensen N."/>
            <person name="Bonometti L."/>
            <person name="Westerberg I."/>
            <person name="Brannstrom I.O."/>
            <person name="Guillou S."/>
            <person name="Cros-Aarteil S."/>
            <person name="Calhoun S."/>
            <person name="Haridas S."/>
            <person name="Kuo A."/>
            <person name="Mondo S."/>
            <person name="Pangilinan J."/>
            <person name="Riley R."/>
            <person name="LaButti K."/>
            <person name="Andreopoulos B."/>
            <person name="Lipzen A."/>
            <person name="Chen C."/>
            <person name="Yan M."/>
            <person name="Daum C."/>
            <person name="Ng V."/>
            <person name="Clum A."/>
            <person name="Steindorff A."/>
            <person name="Ohm R.A."/>
            <person name="Martin F."/>
            <person name="Silar P."/>
            <person name="Natvig D.O."/>
            <person name="Lalanne C."/>
            <person name="Gautier V."/>
            <person name="Ament-Velasquez S.L."/>
            <person name="Kruys A."/>
            <person name="Hutchinson M.I."/>
            <person name="Powell A.J."/>
            <person name="Barry K."/>
            <person name="Miller A.N."/>
            <person name="Grigoriev I.V."/>
            <person name="Debuchy R."/>
            <person name="Gladieux P."/>
            <person name="Hiltunen Thoren M."/>
            <person name="Johannesson H."/>
        </authorList>
    </citation>
    <scope>NUCLEOTIDE SEQUENCE</scope>
    <source>
        <strain evidence="1">PSN243</strain>
    </source>
</reference>
<gene>
    <name evidence="1" type="ORF">QBC34DRAFT_98111</name>
</gene>
<proteinExistence type="predicted"/>
<evidence type="ECO:0000313" key="1">
    <source>
        <dbReference type="EMBL" id="KAK4449104.1"/>
    </source>
</evidence>
<evidence type="ECO:0000313" key="2">
    <source>
        <dbReference type="Proteomes" id="UP001321760"/>
    </source>
</evidence>
<dbReference type="AlphaFoldDB" id="A0AAV9GK02"/>
<sequence length="243" mass="25923">MVSLTSLTGPLPQLDPAVGAPLAFPAGLERPVGFSRKGKSRSKRRGRVRGRWGHCMETPRLLAAERILCGRAAARDSNSLFSSPPSGKLPTHLLLIAAMCGLVRIPKSHRSNMRQEDTIFGGFLSMPNASLGALAACASIWASAQTSCCPGRNSFWICRLGGIDNCRGNDVMPCCLSTKRTTPSSPQVRSVCSPVTQGAATELGDWSQVQWCGIYISTGTSSMENGKSSGSPHFALLLFQVTR</sequence>
<protein>
    <submittedName>
        <fullName evidence="1">Uncharacterized protein</fullName>
    </submittedName>
</protein>
<organism evidence="1 2">
    <name type="scientific">Podospora aff. communis PSN243</name>
    <dbReference type="NCBI Taxonomy" id="3040156"/>
    <lineage>
        <taxon>Eukaryota</taxon>
        <taxon>Fungi</taxon>
        <taxon>Dikarya</taxon>
        <taxon>Ascomycota</taxon>
        <taxon>Pezizomycotina</taxon>
        <taxon>Sordariomycetes</taxon>
        <taxon>Sordariomycetidae</taxon>
        <taxon>Sordariales</taxon>
        <taxon>Podosporaceae</taxon>
        <taxon>Podospora</taxon>
    </lineage>
</organism>
<accession>A0AAV9GK02</accession>
<comment type="caution">
    <text evidence="1">The sequence shown here is derived from an EMBL/GenBank/DDBJ whole genome shotgun (WGS) entry which is preliminary data.</text>
</comment>
<name>A0AAV9GK02_9PEZI</name>
<reference evidence="1" key="2">
    <citation type="submission" date="2023-05" db="EMBL/GenBank/DDBJ databases">
        <authorList>
            <consortium name="Lawrence Berkeley National Laboratory"/>
            <person name="Steindorff A."/>
            <person name="Hensen N."/>
            <person name="Bonometti L."/>
            <person name="Westerberg I."/>
            <person name="Brannstrom I.O."/>
            <person name="Guillou S."/>
            <person name="Cros-Aarteil S."/>
            <person name="Calhoun S."/>
            <person name="Haridas S."/>
            <person name="Kuo A."/>
            <person name="Mondo S."/>
            <person name="Pangilinan J."/>
            <person name="Riley R."/>
            <person name="Labutti K."/>
            <person name="Andreopoulos B."/>
            <person name="Lipzen A."/>
            <person name="Chen C."/>
            <person name="Yanf M."/>
            <person name="Daum C."/>
            <person name="Ng V."/>
            <person name="Clum A."/>
            <person name="Ohm R."/>
            <person name="Martin F."/>
            <person name="Silar P."/>
            <person name="Natvig D."/>
            <person name="Lalanne C."/>
            <person name="Gautier V."/>
            <person name="Ament-Velasquez S.L."/>
            <person name="Kruys A."/>
            <person name="Hutchinson M.I."/>
            <person name="Powell A.J."/>
            <person name="Barry K."/>
            <person name="Miller A.N."/>
            <person name="Grigoriev I.V."/>
            <person name="Debuchy R."/>
            <person name="Gladieux P."/>
            <person name="Thoren M.H."/>
            <person name="Johannesson H."/>
        </authorList>
    </citation>
    <scope>NUCLEOTIDE SEQUENCE</scope>
    <source>
        <strain evidence="1">PSN243</strain>
    </source>
</reference>
<dbReference type="EMBL" id="MU865939">
    <property type="protein sequence ID" value="KAK4449104.1"/>
    <property type="molecule type" value="Genomic_DNA"/>
</dbReference>
<dbReference type="Proteomes" id="UP001321760">
    <property type="component" value="Unassembled WGS sequence"/>
</dbReference>